<sequence>MKFNFHLQLLIIFWSSVSFHLIRSSITPDLNQITIQSDCQPLPFNKHTWNALNLDHYLSNYPNGKNLTVHEYAIGLNANNFKCGISEWCNAGQMCYPVTGQDWYILFAVQEWNERVNSFHSAVGYTMSLVRASLVKVISSLFPQPNNLHLFSQKTHFELGALIAGLIGSLFTILPFLIGMPSAIFTWFAGLSFIPSTIVIGATVSTRYKATGPVDAFSDWSEISYQVSQYQDILQNAITNRTQLILNSGISTKEGLSGTLSGGEYLDVNLFMSPEKIENKLQNVTLAMSLGQVLKSMNAFVTIGSDPCNGPGPNGAKVGEDVLSYCNSNGTMFNVIRASKGKHPHSINHIPNAIKLSNQFGFTTEYLTQMSIECAGSGGITTSSFNSTTPPADANVKCVISLPVCDCRLDIIKHNKKKLGTVGACIEAGVKI</sequence>
<feature type="domain" description="DUF7872" evidence="3">
    <location>
        <begin position="215"/>
        <end position="429"/>
    </location>
</feature>
<protein>
    <recommendedName>
        <fullName evidence="3">DUF7872 domain-containing protein</fullName>
    </recommendedName>
</protein>
<dbReference type="Pfam" id="PF25278">
    <property type="entry name" value="DUF7872"/>
    <property type="match status" value="1"/>
</dbReference>
<reference evidence="4" key="1">
    <citation type="submission" date="2013-11" db="EMBL/GenBank/DDBJ databases">
        <title>Genome sequence of the fusiform rust pathogen reveals effectors for host alternation and coevolution with pine.</title>
        <authorList>
            <consortium name="DOE Joint Genome Institute"/>
            <person name="Smith K."/>
            <person name="Pendleton A."/>
            <person name="Kubisiak T."/>
            <person name="Anderson C."/>
            <person name="Salamov A."/>
            <person name="Aerts A."/>
            <person name="Riley R."/>
            <person name="Clum A."/>
            <person name="Lindquist E."/>
            <person name="Ence D."/>
            <person name="Campbell M."/>
            <person name="Kronenberg Z."/>
            <person name="Feau N."/>
            <person name="Dhillon B."/>
            <person name="Hamelin R."/>
            <person name="Burleigh J."/>
            <person name="Smith J."/>
            <person name="Yandell M."/>
            <person name="Nelson C."/>
            <person name="Grigoriev I."/>
            <person name="Davis J."/>
        </authorList>
    </citation>
    <scope>NUCLEOTIDE SEQUENCE</scope>
    <source>
        <strain evidence="4">G11</strain>
    </source>
</reference>
<keyword evidence="5" id="KW-1185">Reference proteome</keyword>
<feature type="transmembrane region" description="Helical" evidence="1">
    <location>
        <begin position="159"/>
        <end position="178"/>
    </location>
</feature>
<organism evidence="4 5">
    <name type="scientific">Cronartium quercuum f. sp. fusiforme G11</name>
    <dbReference type="NCBI Taxonomy" id="708437"/>
    <lineage>
        <taxon>Eukaryota</taxon>
        <taxon>Fungi</taxon>
        <taxon>Dikarya</taxon>
        <taxon>Basidiomycota</taxon>
        <taxon>Pucciniomycotina</taxon>
        <taxon>Pucciniomycetes</taxon>
        <taxon>Pucciniales</taxon>
        <taxon>Coleosporiaceae</taxon>
        <taxon>Cronartium</taxon>
    </lineage>
</organism>
<feature type="signal peptide" evidence="2">
    <location>
        <begin position="1"/>
        <end position="24"/>
    </location>
</feature>
<dbReference type="AlphaFoldDB" id="A0A9P6T5Z4"/>
<keyword evidence="1" id="KW-0812">Transmembrane</keyword>
<dbReference type="PANTHER" id="PTHR33339:SF1">
    <property type="entry name" value="LYSM DOMAIN-CONTAINING PROTEIN"/>
    <property type="match status" value="1"/>
</dbReference>
<evidence type="ECO:0000313" key="4">
    <source>
        <dbReference type="EMBL" id="KAG0140065.1"/>
    </source>
</evidence>
<keyword evidence="2" id="KW-0732">Signal</keyword>
<name>A0A9P6T5Z4_9BASI</name>
<dbReference type="OrthoDB" id="2501761at2759"/>
<evidence type="ECO:0000259" key="3">
    <source>
        <dbReference type="Pfam" id="PF25278"/>
    </source>
</evidence>
<dbReference type="Proteomes" id="UP000886653">
    <property type="component" value="Unassembled WGS sequence"/>
</dbReference>
<comment type="caution">
    <text evidence="4">The sequence shown here is derived from an EMBL/GenBank/DDBJ whole genome shotgun (WGS) entry which is preliminary data.</text>
</comment>
<accession>A0A9P6T5Z4</accession>
<dbReference type="PANTHER" id="PTHR33339">
    <property type="entry name" value="LYSM DOMAIN-CONTAINING PROTEIN"/>
    <property type="match status" value="1"/>
</dbReference>
<keyword evidence="1" id="KW-1133">Transmembrane helix</keyword>
<evidence type="ECO:0000256" key="1">
    <source>
        <dbReference type="SAM" id="Phobius"/>
    </source>
</evidence>
<dbReference type="InterPro" id="IPR057194">
    <property type="entry name" value="DUF7872"/>
</dbReference>
<feature type="transmembrane region" description="Helical" evidence="1">
    <location>
        <begin position="184"/>
        <end position="204"/>
    </location>
</feature>
<proteinExistence type="predicted"/>
<keyword evidence="1" id="KW-0472">Membrane</keyword>
<feature type="chain" id="PRO_5040480654" description="DUF7872 domain-containing protein" evidence="2">
    <location>
        <begin position="25"/>
        <end position="432"/>
    </location>
</feature>
<dbReference type="EMBL" id="MU167479">
    <property type="protein sequence ID" value="KAG0140065.1"/>
    <property type="molecule type" value="Genomic_DNA"/>
</dbReference>
<gene>
    <name evidence="4" type="ORF">CROQUDRAFT_692781</name>
</gene>
<evidence type="ECO:0000256" key="2">
    <source>
        <dbReference type="SAM" id="SignalP"/>
    </source>
</evidence>
<evidence type="ECO:0000313" key="5">
    <source>
        <dbReference type="Proteomes" id="UP000886653"/>
    </source>
</evidence>